<name>A0A1I2VES5_9FIRM</name>
<gene>
    <name evidence="1" type="ORF">SAMN05660649_02983</name>
</gene>
<dbReference type="EMBL" id="FOOX01000011">
    <property type="protein sequence ID" value="SFG87844.1"/>
    <property type="molecule type" value="Genomic_DNA"/>
</dbReference>
<evidence type="ECO:0000313" key="1">
    <source>
        <dbReference type="EMBL" id="SFG87844.1"/>
    </source>
</evidence>
<reference evidence="2" key="1">
    <citation type="submission" date="2016-10" db="EMBL/GenBank/DDBJ databases">
        <authorList>
            <person name="Varghese N."/>
            <person name="Submissions S."/>
        </authorList>
    </citation>
    <scope>NUCLEOTIDE SEQUENCE [LARGE SCALE GENOMIC DNA]</scope>
    <source>
        <strain evidence="2">DSM 17038</strain>
    </source>
</reference>
<organism evidence="1 2">
    <name type="scientific">Desulfotruncus arcticus DSM 17038</name>
    <dbReference type="NCBI Taxonomy" id="1121424"/>
    <lineage>
        <taxon>Bacteria</taxon>
        <taxon>Bacillati</taxon>
        <taxon>Bacillota</taxon>
        <taxon>Clostridia</taxon>
        <taxon>Eubacteriales</taxon>
        <taxon>Desulfallaceae</taxon>
        <taxon>Desulfotruncus</taxon>
    </lineage>
</organism>
<proteinExistence type="predicted"/>
<keyword evidence="2" id="KW-1185">Reference proteome</keyword>
<evidence type="ECO:0000313" key="2">
    <source>
        <dbReference type="Proteomes" id="UP000199337"/>
    </source>
</evidence>
<dbReference type="Proteomes" id="UP000199337">
    <property type="component" value="Unassembled WGS sequence"/>
</dbReference>
<accession>A0A1I2VES5</accession>
<dbReference type="RefSeq" id="WP_238456472.1">
    <property type="nucleotide sequence ID" value="NZ_FOOX01000011.1"/>
</dbReference>
<dbReference type="AlphaFoldDB" id="A0A1I2VES5"/>
<protein>
    <submittedName>
        <fullName evidence="1">Uncharacterized protein</fullName>
    </submittedName>
</protein>
<sequence length="87" mass="9613">MINNIDVDGFVRERQDEIMQLVNSALNRAGDIVKEKVSSGEVEATIQDVLPLLLYEVLVTNTVSTLRLVAEMIDFKQAGTGNNRVGH</sequence>